<evidence type="ECO:0000313" key="15">
    <source>
        <dbReference type="Proteomes" id="UP000545386"/>
    </source>
</evidence>
<evidence type="ECO:0000256" key="8">
    <source>
        <dbReference type="ARBA" id="ARBA00022840"/>
    </source>
</evidence>
<keyword evidence="4" id="KW-0548">Nucleotidyltransferase</keyword>
<dbReference type="Pfam" id="PF12627">
    <property type="entry name" value="PolyA_pol_RNAbd"/>
    <property type="match status" value="1"/>
</dbReference>
<dbReference type="GO" id="GO:0004810">
    <property type="term" value="F:CCA tRNA nucleotidyltransferase activity"/>
    <property type="evidence" value="ECO:0007669"/>
    <property type="project" value="InterPro"/>
</dbReference>
<dbReference type="InterPro" id="IPR050124">
    <property type="entry name" value="tRNA_CCA-adding_enzyme"/>
</dbReference>
<dbReference type="Gene3D" id="3.30.460.10">
    <property type="entry name" value="Beta Polymerase, domain 2"/>
    <property type="match status" value="1"/>
</dbReference>
<organism evidence="14 15">
    <name type="scientific">Pusillimonas minor</name>
    <dbReference type="NCBI Taxonomy" id="2697024"/>
    <lineage>
        <taxon>Bacteria</taxon>
        <taxon>Pseudomonadati</taxon>
        <taxon>Pseudomonadota</taxon>
        <taxon>Betaproteobacteria</taxon>
        <taxon>Burkholderiales</taxon>
        <taxon>Alcaligenaceae</taxon>
        <taxon>Pusillimonas</taxon>
    </lineage>
</organism>
<evidence type="ECO:0000256" key="7">
    <source>
        <dbReference type="ARBA" id="ARBA00022800"/>
    </source>
</evidence>
<feature type="domain" description="tRNA nucleotidyltransferase/poly(A) polymerase RNA and SrmB- binding" evidence="13">
    <location>
        <begin position="147"/>
        <end position="208"/>
    </location>
</feature>
<dbReference type="SUPFAM" id="SSF81301">
    <property type="entry name" value="Nucleotidyltransferase"/>
    <property type="match status" value="1"/>
</dbReference>
<dbReference type="PANTHER" id="PTHR47545:SF1">
    <property type="entry name" value="MULTIFUNCTIONAL CCA PROTEIN"/>
    <property type="match status" value="1"/>
</dbReference>
<gene>
    <name evidence="14" type="ORF">GTU67_02880</name>
</gene>
<evidence type="ECO:0000256" key="10">
    <source>
        <dbReference type="ARBA" id="ARBA00022884"/>
    </source>
</evidence>
<dbReference type="Pfam" id="PF01743">
    <property type="entry name" value="PolyA_pol"/>
    <property type="match status" value="1"/>
</dbReference>
<dbReference type="EMBL" id="JACJUU010000002">
    <property type="protein sequence ID" value="MBC2768856.1"/>
    <property type="molecule type" value="Genomic_DNA"/>
</dbReference>
<keyword evidence="6" id="KW-0547">Nucleotide-binding</keyword>
<reference evidence="14 15" key="1">
    <citation type="submission" date="2020-08" db="EMBL/GenBank/DDBJ databases">
        <title>Paraeoetvoesia sp. YC-7-48 draft genome sequence.</title>
        <authorList>
            <person name="Yao L."/>
        </authorList>
    </citation>
    <scope>NUCLEOTIDE SEQUENCE [LARGE SCALE GENOMIC DNA]</scope>
    <source>
        <strain evidence="15">YC-7-48</strain>
    </source>
</reference>
<accession>A0A842HKN8</accession>
<dbReference type="Gene3D" id="1.10.3090.10">
    <property type="entry name" value="cca-adding enzyme, domain 2"/>
    <property type="match status" value="1"/>
</dbReference>
<dbReference type="InterPro" id="IPR043519">
    <property type="entry name" value="NT_sf"/>
</dbReference>
<keyword evidence="2 11" id="KW-0808">Transferase</keyword>
<evidence type="ECO:0000259" key="13">
    <source>
        <dbReference type="Pfam" id="PF12627"/>
    </source>
</evidence>
<keyword evidence="15" id="KW-1185">Reference proteome</keyword>
<dbReference type="InterPro" id="IPR002646">
    <property type="entry name" value="PolA_pol_head_dom"/>
</dbReference>
<keyword evidence="7" id="KW-0692">RNA repair</keyword>
<evidence type="ECO:0008006" key="16">
    <source>
        <dbReference type="Google" id="ProtNLM"/>
    </source>
</evidence>
<keyword evidence="9" id="KW-0460">Magnesium</keyword>
<keyword evidence="8" id="KW-0067">ATP-binding</keyword>
<evidence type="ECO:0000256" key="5">
    <source>
        <dbReference type="ARBA" id="ARBA00022723"/>
    </source>
</evidence>
<dbReference type="PIRSF" id="PIRSF000813">
    <property type="entry name" value="CCA_bact"/>
    <property type="match status" value="1"/>
</dbReference>
<protein>
    <recommendedName>
        <fullName evidence="16">CCA tRNA nucleotidyltransferase</fullName>
    </recommendedName>
</protein>
<comment type="caution">
    <text evidence="14">The sequence shown here is derived from an EMBL/GenBank/DDBJ whole genome shotgun (WGS) entry which is preliminary data.</text>
</comment>
<dbReference type="GO" id="GO:0001680">
    <property type="term" value="P:tRNA 3'-terminal CCA addition"/>
    <property type="evidence" value="ECO:0007669"/>
    <property type="project" value="InterPro"/>
</dbReference>
<dbReference type="Proteomes" id="UP000545386">
    <property type="component" value="Unassembled WGS sequence"/>
</dbReference>
<comment type="similarity">
    <text evidence="11">Belongs to the tRNA nucleotidyltransferase/poly(A) polymerase family.</text>
</comment>
<proteinExistence type="inferred from homology"/>
<keyword evidence="5" id="KW-0479">Metal-binding</keyword>
<dbReference type="AlphaFoldDB" id="A0A842HKN8"/>
<evidence type="ECO:0000259" key="12">
    <source>
        <dbReference type="Pfam" id="PF01743"/>
    </source>
</evidence>
<dbReference type="GO" id="GO:0042245">
    <property type="term" value="P:RNA repair"/>
    <property type="evidence" value="ECO:0007669"/>
    <property type="project" value="UniProtKB-KW"/>
</dbReference>
<dbReference type="InterPro" id="IPR012006">
    <property type="entry name" value="CCA_bact"/>
</dbReference>
<name>A0A842HKN8_9BURK</name>
<evidence type="ECO:0000256" key="2">
    <source>
        <dbReference type="ARBA" id="ARBA00022679"/>
    </source>
</evidence>
<dbReference type="GO" id="GO:0046872">
    <property type="term" value="F:metal ion binding"/>
    <property type="evidence" value="ECO:0007669"/>
    <property type="project" value="UniProtKB-KW"/>
</dbReference>
<evidence type="ECO:0000256" key="3">
    <source>
        <dbReference type="ARBA" id="ARBA00022694"/>
    </source>
</evidence>
<dbReference type="GO" id="GO:0005524">
    <property type="term" value="F:ATP binding"/>
    <property type="evidence" value="ECO:0007669"/>
    <property type="project" value="UniProtKB-KW"/>
</dbReference>
<dbReference type="PANTHER" id="PTHR47545">
    <property type="entry name" value="MULTIFUNCTIONAL CCA PROTEIN"/>
    <property type="match status" value="1"/>
</dbReference>
<comment type="cofactor">
    <cofactor evidence="1">
        <name>Mg(2+)</name>
        <dbReference type="ChEBI" id="CHEBI:18420"/>
    </cofactor>
</comment>
<evidence type="ECO:0000256" key="6">
    <source>
        <dbReference type="ARBA" id="ARBA00022741"/>
    </source>
</evidence>
<evidence type="ECO:0000313" key="14">
    <source>
        <dbReference type="EMBL" id="MBC2768856.1"/>
    </source>
</evidence>
<evidence type="ECO:0000256" key="9">
    <source>
        <dbReference type="ARBA" id="ARBA00022842"/>
    </source>
</evidence>
<sequence>MQVYIVGGAVRDALLGLPAGDRDWVVVGATPEAMSARGFVPVGGDFPVFLHPVTKEEYALARTERKSGRGYQGFTFYTGADVSLADDLRRRDLTVNAIAQTPQGQLVDPLNGLADIQARVLRHVGDAFVEDPVRLLRLARFAARFTDFSIASETQVLAQRLVADGEVDALVPERVWREVTKGLMSAHPARMFEVLRDTGALPRVMPGFVFDGNLAGRLVCAASNGLPLPARFALAVLQSPSPESLARHMRAPVEVADFCRLLPCVVAWQCGTGQNDAGLPSRADRASPESVLTLIEQADGLRKPDRFQALLQAAACTCQEAQSAMSITQWQACLAKVHDVDAGAVARSCAGRPAEIKTAVRAARLAALEALLV</sequence>
<keyword evidence="3" id="KW-0819">tRNA processing</keyword>
<feature type="domain" description="Poly A polymerase head" evidence="12">
    <location>
        <begin position="3"/>
        <end position="122"/>
    </location>
</feature>
<dbReference type="GO" id="GO:0003723">
    <property type="term" value="F:RNA binding"/>
    <property type="evidence" value="ECO:0007669"/>
    <property type="project" value="UniProtKB-KW"/>
</dbReference>
<dbReference type="CDD" id="cd05398">
    <property type="entry name" value="NT_ClassII-CCAase"/>
    <property type="match status" value="1"/>
</dbReference>
<evidence type="ECO:0000256" key="1">
    <source>
        <dbReference type="ARBA" id="ARBA00001946"/>
    </source>
</evidence>
<dbReference type="SUPFAM" id="SSF81891">
    <property type="entry name" value="Poly A polymerase C-terminal region-like"/>
    <property type="match status" value="1"/>
</dbReference>
<evidence type="ECO:0000256" key="11">
    <source>
        <dbReference type="RuleBase" id="RU003953"/>
    </source>
</evidence>
<keyword evidence="10 11" id="KW-0694">RNA-binding</keyword>
<evidence type="ECO:0000256" key="4">
    <source>
        <dbReference type="ARBA" id="ARBA00022695"/>
    </source>
</evidence>
<dbReference type="InterPro" id="IPR032828">
    <property type="entry name" value="PolyA_RNA-bd"/>
</dbReference>